<feature type="compositionally biased region" description="Acidic residues" evidence="1">
    <location>
        <begin position="64"/>
        <end position="115"/>
    </location>
</feature>
<protein>
    <submittedName>
        <fullName evidence="2">DUF2497 domain-containing protein</fullName>
    </submittedName>
</protein>
<comment type="caution">
    <text evidence="2">The sequence shown here is derived from an EMBL/GenBank/DDBJ whole genome shotgun (WGS) entry which is preliminary data.</text>
</comment>
<feature type="region of interest" description="Disordered" evidence="1">
    <location>
        <begin position="22"/>
        <end position="115"/>
    </location>
</feature>
<reference evidence="2 3" key="1">
    <citation type="submission" date="2019-12" db="EMBL/GenBank/DDBJ databases">
        <authorList>
            <person name="Lee S.D."/>
        </authorList>
    </citation>
    <scope>NUCLEOTIDE SEQUENCE [LARGE SCALE GENOMIC DNA]</scope>
    <source>
        <strain evidence="2 3">GH3-10</strain>
    </source>
</reference>
<evidence type="ECO:0000256" key="1">
    <source>
        <dbReference type="SAM" id="MobiDB-lite"/>
    </source>
</evidence>
<dbReference type="InterPro" id="IPR019632">
    <property type="entry name" value="DUF2497"/>
</dbReference>
<accession>A0A844X9Z3</accession>
<reference evidence="2 3" key="2">
    <citation type="submission" date="2020-02" db="EMBL/GenBank/DDBJ databases">
        <title>Erythrobacter dongmakensis sp. nov., isolated from a tidal mudflat.</title>
        <authorList>
            <person name="Kim I.S."/>
        </authorList>
    </citation>
    <scope>NUCLEOTIDE SEQUENCE [LARGE SCALE GENOMIC DNA]</scope>
    <source>
        <strain evidence="2 3">GH3-10</strain>
    </source>
</reference>
<dbReference type="EMBL" id="WUBR01000001">
    <property type="protein sequence ID" value="MWV26355.1"/>
    <property type="molecule type" value="Genomic_DNA"/>
</dbReference>
<sequence length="195" mass="21606">MRQEGEPSVEEILDSIKRVIARDASEAARSSKARRREGLVSKQEPQKTEDEDILDLGEVGSALNEDESERASDEVAEDESELEIEAETEPETGDVAESEEESEYESEMFDESDELGEQLTTDRAADAMRQSLAALAMLADPPAKPQIVRSGETSLEGMVREMMRPMLAQWLDANLPDIVERLVKAEIARIAGKKP</sequence>
<keyword evidence="3" id="KW-1185">Reference proteome</keyword>
<evidence type="ECO:0000313" key="2">
    <source>
        <dbReference type="EMBL" id="MWV26355.1"/>
    </source>
</evidence>
<organism evidence="2 3">
    <name type="scientific">Aurantiacibacter rhizosphaerae</name>
    <dbReference type="NCBI Taxonomy" id="2691582"/>
    <lineage>
        <taxon>Bacteria</taxon>
        <taxon>Pseudomonadati</taxon>
        <taxon>Pseudomonadota</taxon>
        <taxon>Alphaproteobacteria</taxon>
        <taxon>Sphingomonadales</taxon>
        <taxon>Erythrobacteraceae</taxon>
        <taxon>Aurantiacibacter</taxon>
    </lineage>
</organism>
<dbReference type="AlphaFoldDB" id="A0A844X9Z3"/>
<dbReference type="Pfam" id="PF10691">
    <property type="entry name" value="DUF2497"/>
    <property type="match status" value="1"/>
</dbReference>
<gene>
    <name evidence="2" type="ORF">GRF63_00415</name>
</gene>
<evidence type="ECO:0000313" key="3">
    <source>
        <dbReference type="Proteomes" id="UP000461409"/>
    </source>
</evidence>
<dbReference type="RefSeq" id="WP_160484056.1">
    <property type="nucleotide sequence ID" value="NZ_WUBR01000001.1"/>
</dbReference>
<name>A0A844X9Z3_9SPHN</name>
<proteinExistence type="predicted"/>
<feature type="compositionally biased region" description="Basic and acidic residues" evidence="1">
    <location>
        <begin position="36"/>
        <end position="48"/>
    </location>
</feature>
<dbReference type="Proteomes" id="UP000461409">
    <property type="component" value="Unassembled WGS sequence"/>
</dbReference>